<dbReference type="PANTHER" id="PTHR11157:SF21">
    <property type="entry name" value="ELONGATION OF VERY LONG CHAIN FATTY ACIDS PROTEIN"/>
    <property type="match status" value="1"/>
</dbReference>
<reference evidence="11" key="1">
    <citation type="submission" date="2015-11" db="EMBL/GenBank/DDBJ databases">
        <title>De novo transcriptome assembly of four potential Pierce s Disease insect vectors from Arizona vineyards.</title>
        <authorList>
            <person name="Tassone E.E."/>
        </authorList>
    </citation>
    <scope>NUCLEOTIDE SEQUENCE</scope>
</reference>
<comment type="caution">
    <text evidence="10">Lacks conserved residue(s) required for the propagation of feature annotation.</text>
</comment>
<dbReference type="GO" id="GO:0019367">
    <property type="term" value="P:fatty acid elongation, saturated fatty acid"/>
    <property type="evidence" value="ECO:0007669"/>
    <property type="project" value="TreeGrafter"/>
</dbReference>
<proteinExistence type="inferred from homology"/>
<keyword evidence="5 10" id="KW-0276">Fatty acid metabolism</keyword>
<organism evidence="11">
    <name type="scientific">Graphocephala atropunctata</name>
    <dbReference type="NCBI Taxonomy" id="36148"/>
    <lineage>
        <taxon>Eukaryota</taxon>
        <taxon>Metazoa</taxon>
        <taxon>Ecdysozoa</taxon>
        <taxon>Arthropoda</taxon>
        <taxon>Hexapoda</taxon>
        <taxon>Insecta</taxon>
        <taxon>Pterygota</taxon>
        <taxon>Neoptera</taxon>
        <taxon>Paraneoptera</taxon>
        <taxon>Hemiptera</taxon>
        <taxon>Auchenorrhyncha</taxon>
        <taxon>Membracoidea</taxon>
        <taxon>Cicadellidae</taxon>
        <taxon>Cicadellinae</taxon>
        <taxon>Cicadellini</taxon>
        <taxon>Graphocephala</taxon>
    </lineage>
</organism>
<sequence length="266" mass="31124">MAVILQKLIEEYHYVNDELADPRTVNYPMISTPFVIVAIVIVYNVFVQCLGPWWMAGRKPYNLRPIIILYDFIQIMINFWMVFTILRATFWTGKYNIFCQPVETGTSPEEILIMDTVYCYFLTKILDLVDTVFLFLSKKSGHVSFLHLYHHGGMVVCGWIGVKYVPGGQAVFFGALNGFVHGVMYTYYLLAALKYLDNRHIFWKRTLTQLQMLQFGLMTLHQVSAIYCDCGFPWFISFCVLPQQLFMFLLFADFYRKAYLKKKKTS</sequence>
<keyword evidence="6 10" id="KW-1133">Transmembrane helix</keyword>
<evidence type="ECO:0000256" key="5">
    <source>
        <dbReference type="ARBA" id="ARBA00022832"/>
    </source>
</evidence>
<dbReference type="InterPro" id="IPR002076">
    <property type="entry name" value="ELO_fam"/>
</dbReference>
<dbReference type="GO" id="GO:0030148">
    <property type="term" value="P:sphingolipid biosynthetic process"/>
    <property type="evidence" value="ECO:0007669"/>
    <property type="project" value="TreeGrafter"/>
</dbReference>
<evidence type="ECO:0000256" key="7">
    <source>
        <dbReference type="ARBA" id="ARBA00023098"/>
    </source>
</evidence>
<dbReference type="GO" id="GO:0034625">
    <property type="term" value="P:fatty acid elongation, monounsaturated fatty acid"/>
    <property type="evidence" value="ECO:0007669"/>
    <property type="project" value="TreeGrafter"/>
</dbReference>
<comment type="similarity">
    <text evidence="10">Belongs to the ELO family.</text>
</comment>
<keyword evidence="3 10" id="KW-0808">Transferase</keyword>
<feature type="transmembrane region" description="Helical" evidence="10">
    <location>
        <begin position="233"/>
        <end position="255"/>
    </location>
</feature>
<gene>
    <name evidence="11" type="ORF">g.47</name>
</gene>
<feature type="transmembrane region" description="Helical" evidence="10">
    <location>
        <begin position="171"/>
        <end position="190"/>
    </location>
</feature>
<comment type="subcellular location">
    <subcellularLocation>
        <location evidence="1">Membrane</location>
        <topology evidence="1">Multi-pass membrane protein</topology>
    </subcellularLocation>
</comment>
<dbReference type="GO" id="GO:0009922">
    <property type="term" value="F:fatty acid elongase activity"/>
    <property type="evidence" value="ECO:0007669"/>
    <property type="project" value="UniProtKB-EC"/>
</dbReference>
<evidence type="ECO:0000256" key="6">
    <source>
        <dbReference type="ARBA" id="ARBA00022989"/>
    </source>
</evidence>
<evidence type="ECO:0000256" key="4">
    <source>
        <dbReference type="ARBA" id="ARBA00022692"/>
    </source>
</evidence>
<keyword evidence="2 10" id="KW-0444">Lipid biosynthesis</keyword>
<evidence type="ECO:0000256" key="3">
    <source>
        <dbReference type="ARBA" id="ARBA00022679"/>
    </source>
</evidence>
<evidence type="ECO:0000256" key="10">
    <source>
        <dbReference type="RuleBase" id="RU361115"/>
    </source>
</evidence>
<evidence type="ECO:0000256" key="2">
    <source>
        <dbReference type="ARBA" id="ARBA00022516"/>
    </source>
</evidence>
<dbReference type="GO" id="GO:0005789">
    <property type="term" value="C:endoplasmic reticulum membrane"/>
    <property type="evidence" value="ECO:0007669"/>
    <property type="project" value="TreeGrafter"/>
</dbReference>
<keyword evidence="9 10" id="KW-0275">Fatty acid biosynthesis</keyword>
<comment type="catalytic activity">
    <reaction evidence="10">
        <text>a very-long-chain acyl-CoA + malonyl-CoA + H(+) = a very-long-chain 3-oxoacyl-CoA + CO2 + CoA</text>
        <dbReference type="Rhea" id="RHEA:32727"/>
        <dbReference type="ChEBI" id="CHEBI:15378"/>
        <dbReference type="ChEBI" id="CHEBI:16526"/>
        <dbReference type="ChEBI" id="CHEBI:57287"/>
        <dbReference type="ChEBI" id="CHEBI:57384"/>
        <dbReference type="ChEBI" id="CHEBI:90725"/>
        <dbReference type="ChEBI" id="CHEBI:90736"/>
        <dbReference type="EC" id="2.3.1.199"/>
    </reaction>
</comment>
<dbReference type="AlphaFoldDB" id="A0A1B6KN03"/>
<feature type="transmembrane region" description="Helical" evidence="10">
    <location>
        <begin position="67"/>
        <end position="91"/>
    </location>
</feature>
<keyword evidence="4 10" id="KW-0812">Transmembrane</keyword>
<keyword evidence="7 10" id="KW-0443">Lipid metabolism</keyword>
<keyword evidence="8 10" id="KW-0472">Membrane</keyword>
<dbReference type="EMBL" id="GEBQ01027139">
    <property type="protein sequence ID" value="JAT12838.1"/>
    <property type="molecule type" value="Transcribed_RNA"/>
</dbReference>
<protein>
    <recommendedName>
        <fullName evidence="10">Elongation of very long chain fatty acids protein</fullName>
        <ecNumber evidence="10">2.3.1.199</ecNumber>
    </recommendedName>
    <alternativeName>
        <fullName evidence="10">Very-long-chain 3-oxoacyl-CoA synthase</fullName>
    </alternativeName>
</protein>
<dbReference type="Pfam" id="PF01151">
    <property type="entry name" value="ELO"/>
    <property type="match status" value="1"/>
</dbReference>
<dbReference type="EC" id="2.3.1.199" evidence="10"/>
<evidence type="ECO:0000256" key="8">
    <source>
        <dbReference type="ARBA" id="ARBA00023136"/>
    </source>
</evidence>
<dbReference type="GO" id="GO:0034626">
    <property type="term" value="P:fatty acid elongation, polyunsaturated fatty acid"/>
    <property type="evidence" value="ECO:0007669"/>
    <property type="project" value="TreeGrafter"/>
</dbReference>
<name>A0A1B6KN03_9HEMI</name>
<dbReference type="PANTHER" id="PTHR11157">
    <property type="entry name" value="FATTY ACID ACYL TRANSFERASE-RELATED"/>
    <property type="match status" value="1"/>
</dbReference>
<evidence type="ECO:0000256" key="1">
    <source>
        <dbReference type="ARBA" id="ARBA00004141"/>
    </source>
</evidence>
<accession>A0A1B6KN03</accession>
<feature type="transmembrane region" description="Helical" evidence="10">
    <location>
        <begin position="34"/>
        <end position="55"/>
    </location>
</feature>
<dbReference type="GO" id="GO:0042761">
    <property type="term" value="P:very long-chain fatty acid biosynthetic process"/>
    <property type="evidence" value="ECO:0007669"/>
    <property type="project" value="TreeGrafter"/>
</dbReference>
<evidence type="ECO:0000313" key="11">
    <source>
        <dbReference type="EMBL" id="JAT12838.1"/>
    </source>
</evidence>
<evidence type="ECO:0000256" key="9">
    <source>
        <dbReference type="ARBA" id="ARBA00023160"/>
    </source>
</evidence>